<dbReference type="Proteomes" id="UP001155128">
    <property type="component" value="Unassembled WGS sequence"/>
</dbReference>
<dbReference type="AlphaFoldDB" id="A0A9X2EHW0"/>
<organism evidence="2 3">
    <name type="scientific">Sphingomicrobium sediminis</name>
    <dbReference type="NCBI Taxonomy" id="2950949"/>
    <lineage>
        <taxon>Bacteria</taxon>
        <taxon>Pseudomonadati</taxon>
        <taxon>Pseudomonadota</taxon>
        <taxon>Alphaproteobacteria</taxon>
        <taxon>Sphingomonadales</taxon>
        <taxon>Sphingomonadaceae</taxon>
        <taxon>Sphingomicrobium</taxon>
    </lineage>
</organism>
<accession>A0A9X2EHW0</accession>
<dbReference type="InterPro" id="IPR027373">
    <property type="entry name" value="RHH_dom"/>
</dbReference>
<reference evidence="2" key="1">
    <citation type="submission" date="2022-06" db="EMBL/GenBank/DDBJ databases">
        <title>Sphingomicrobium sedimins sp. nov., a marine bacterium isolated from tidal flat.</title>
        <authorList>
            <person name="Kim C.-H."/>
            <person name="Yoo Y."/>
            <person name="Kim J.-J."/>
        </authorList>
    </citation>
    <scope>NUCLEOTIDE SEQUENCE</scope>
    <source>
        <strain evidence="2">GRR-S6-50</strain>
    </source>
</reference>
<dbReference type="RefSeq" id="WP_252114175.1">
    <property type="nucleotide sequence ID" value="NZ_JAMSHT010000001.1"/>
</dbReference>
<protein>
    <submittedName>
        <fullName evidence="2">Ribbon-helix-helix domain-containing protein</fullName>
    </submittedName>
</protein>
<evidence type="ECO:0000313" key="3">
    <source>
        <dbReference type="Proteomes" id="UP001155128"/>
    </source>
</evidence>
<feature type="domain" description="Ribbon-helix-helix" evidence="1">
    <location>
        <begin position="9"/>
        <end position="74"/>
    </location>
</feature>
<proteinExistence type="predicted"/>
<dbReference type="Gene3D" id="1.10.3990.20">
    <property type="entry name" value="protein bp1543"/>
    <property type="match status" value="1"/>
</dbReference>
<dbReference type="EMBL" id="JAMSHT010000001">
    <property type="protein sequence ID" value="MCM8557796.1"/>
    <property type="molecule type" value="Genomic_DNA"/>
</dbReference>
<gene>
    <name evidence="2" type="ORF">NDO55_08180</name>
</gene>
<sequence>MAFAPEAVAKRSVTIAGHETSISLEPLFWEALKVAAAERDLPVNALIAQIDLTRFDATGAARTGLASAIRQWLMVEGPIARARD</sequence>
<dbReference type="Pfam" id="PF13467">
    <property type="entry name" value="RHH_4"/>
    <property type="match status" value="1"/>
</dbReference>
<comment type="caution">
    <text evidence="2">The sequence shown here is derived from an EMBL/GenBank/DDBJ whole genome shotgun (WGS) entry which is preliminary data.</text>
</comment>
<evidence type="ECO:0000259" key="1">
    <source>
        <dbReference type="Pfam" id="PF13467"/>
    </source>
</evidence>
<evidence type="ECO:0000313" key="2">
    <source>
        <dbReference type="EMBL" id="MCM8557796.1"/>
    </source>
</evidence>
<name>A0A9X2EHW0_9SPHN</name>
<keyword evidence="3" id="KW-1185">Reference proteome</keyword>
<dbReference type="InterPro" id="IPR038268">
    <property type="entry name" value="RHH_sf"/>
</dbReference>